<dbReference type="AlphaFoldDB" id="A0A699Q9P4"/>
<organism evidence="1">
    <name type="scientific">Tanacetum cinerariifolium</name>
    <name type="common">Dalmatian daisy</name>
    <name type="synonym">Chrysanthemum cinerariifolium</name>
    <dbReference type="NCBI Taxonomy" id="118510"/>
    <lineage>
        <taxon>Eukaryota</taxon>
        <taxon>Viridiplantae</taxon>
        <taxon>Streptophyta</taxon>
        <taxon>Embryophyta</taxon>
        <taxon>Tracheophyta</taxon>
        <taxon>Spermatophyta</taxon>
        <taxon>Magnoliopsida</taxon>
        <taxon>eudicotyledons</taxon>
        <taxon>Gunneridae</taxon>
        <taxon>Pentapetalae</taxon>
        <taxon>asterids</taxon>
        <taxon>campanulids</taxon>
        <taxon>Asterales</taxon>
        <taxon>Asteraceae</taxon>
        <taxon>Asteroideae</taxon>
        <taxon>Anthemideae</taxon>
        <taxon>Anthemidinae</taxon>
        <taxon>Tanacetum</taxon>
    </lineage>
</organism>
<gene>
    <name evidence="1" type="ORF">Tci_838723</name>
</gene>
<proteinExistence type="predicted"/>
<sequence>MVVSNQPFLLMKVHGLLGVVCYDREAASSEMQIWLLKDYEKRVWVRESVGFCKSWVLLRGPFLLNPYFRKNVPVPMYGMERRSVELVEYALHDLFLHSDNRFDHVSIFPIRRNGSRTLQAG</sequence>
<accession>A0A699Q9P4</accession>
<reference evidence="1" key="1">
    <citation type="journal article" date="2019" name="Sci. Rep.">
        <title>Draft genome of Tanacetum cinerariifolium, the natural source of mosquito coil.</title>
        <authorList>
            <person name="Yamashiro T."/>
            <person name="Shiraishi A."/>
            <person name="Satake H."/>
            <person name="Nakayama K."/>
        </authorList>
    </citation>
    <scope>NUCLEOTIDE SEQUENCE</scope>
</reference>
<evidence type="ECO:0008006" key="2">
    <source>
        <dbReference type="Google" id="ProtNLM"/>
    </source>
</evidence>
<dbReference type="EMBL" id="BKCJ011012418">
    <property type="protein sequence ID" value="GFC66753.1"/>
    <property type="molecule type" value="Genomic_DNA"/>
</dbReference>
<name>A0A699Q9P4_TANCI</name>
<evidence type="ECO:0000313" key="1">
    <source>
        <dbReference type="EMBL" id="GFC66753.1"/>
    </source>
</evidence>
<comment type="caution">
    <text evidence="1">The sequence shown here is derived from an EMBL/GenBank/DDBJ whole genome shotgun (WGS) entry which is preliminary data.</text>
</comment>
<protein>
    <recommendedName>
        <fullName evidence="2">F-box associated domain-containing protein</fullName>
    </recommendedName>
</protein>